<keyword evidence="5" id="KW-0233">DNA recombination</keyword>
<accession>A0A328TNR3</accession>
<keyword evidence="4" id="KW-0238">DNA-binding</keyword>
<proteinExistence type="inferred from homology"/>
<organism evidence="6 7">
    <name type="scientific">Candidatus Erwinia dacicola</name>
    <dbReference type="NCBI Taxonomy" id="252393"/>
    <lineage>
        <taxon>Bacteria</taxon>
        <taxon>Pseudomonadati</taxon>
        <taxon>Pseudomonadota</taxon>
        <taxon>Gammaproteobacteria</taxon>
        <taxon>Enterobacterales</taxon>
        <taxon>Erwiniaceae</taxon>
        <taxon>Erwinia</taxon>
    </lineage>
</organism>
<sequence>MTGISRSQVSSICRGIDERVQAFLQRPLEGKWPYLCLNATYVKVRNVAPLQGERYGFAVPV</sequence>
<evidence type="ECO:0000256" key="4">
    <source>
        <dbReference type="ARBA" id="ARBA00023125"/>
    </source>
</evidence>
<keyword evidence="3" id="KW-0815">Transposition</keyword>
<dbReference type="AlphaFoldDB" id="A0A328TNR3"/>
<evidence type="ECO:0000313" key="7">
    <source>
        <dbReference type="Proteomes" id="UP000244334"/>
    </source>
</evidence>
<evidence type="ECO:0000256" key="5">
    <source>
        <dbReference type="ARBA" id="ARBA00023172"/>
    </source>
</evidence>
<evidence type="ECO:0000256" key="1">
    <source>
        <dbReference type="ARBA" id="ARBA00002190"/>
    </source>
</evidence>
<protein>
    <submittedName>
        <fullName evidence="6">Transposase, Mutator family protein</fullName>
    </submittedName>
</protein>
<evidence type="ECO:0000256" key="2">
    <source>
        <dbReference type="ARBA" id="ARBA00010961"/>
    </source>
</evidence>
<dbReference type="EMBL" id="LJAM02000719">
    <property type="protein sequence ID" value="RAP69526.1"/>
    <property type="molecule type" value="Genomic_DNA"/>
</dbReference>
<evidence type="ECO:0000256" key="3">
    <source>
        <dbReference type="ARBA" id="ARBA00022578"/>
    </source>
</evidence>
<evidence type="ECO:0000313" key="6">
    <source>
        <dbReference type="EMBL" id="RAP69526.1"/>
    </source>
</evidence>
<dbReference type="GO" id="GO:0006313">
    <property type="term" value="P:DNA transposition"/>
    <property type="evidence" value="ECO:0007669"/>
    <property type="project" value="InterPro"/>
</dbReference>
<comment type="function">
    <text evidence="1">Required for the transposition of the insertion element.</text>
</comment>
<dbReference type="GO" id="GO:0004803">
    <property type="term" value="F:transposase activity"/>
    <property type="evidence" value="ECO:0007669"/>
    <property type="project" value="InterPro"/>
</dbReference>
<comment type="similarity">
    <text evidence="2">Belongs to the transposase mutator family.</text>
</comment>
<keyword evidence="7" id="KW-1185">Reference proteome</keyword>
<dbReference type="Pfam" id="PF00872">
    <property type="entry name" value="Transposase_mut"/>
    <property type="match status" value="1"/>
</dbReference>
<comment type="caution">
    <text evidence="6">The sequence shown here is derived from an EMBL/GenBank/DDBJ whole genome shotgun (WGS) entry which is preliminary data.</text>
</comment>
<dbReference type="GO" id="GO:0003677">
    <property type="term" value="F:DNA binding"/>
    <property type="evidence" value="ECO:0007669"/>
    <property type="project" value="UniProtKB-KW"/>
</dbReference>
<gene>
    <name evidence="6" type="ORF">ACZ87_03685</name>
</gene>
<dbReference type="InterPro" id="IPR001207">
    <property type="entry name" value="Transposase_mutator"/>
</dbReference>
<reference evidence="6" key="1">
    <citation type="submission" date="2018-04" db="EMBL/GenBank/DDBJ databases">
        <title>Genomes of the Obligate Erwinia dacicola and Facultative Enterobacter sp. OLF Endosymbionts of the Olive Fruit fly, Bactrocera oleae.</title>
        <authorList>
            <person name="Estes A.M."/>
            <person name="Hearn D.J."/>
            <person name="Agarwal S."/>
            <person name="Pierson E.A."/>
            <person name="Dunning-Hotopp J.C."/>
        </authorList>
    </citation>
    <scope>NUCLEOTIDE SEQUENCE [LARGE SCALE GENOMIC DNA]</scope>
    <source>
        <strain evidence="6">Oroville</strain>
    </source>
</reference>
<feature type="non-terminal residue" evidence="6">
    <location>
        <position position="61"/>
    </location>
</feature>
<name>A0A328TNR3_9GAMM</name>
<dbReference type="Proteomes" id="UP000244334">
    <property type="component" value="Unassembled WGS sequence"/>
</dbReference>